<keyword evidence="1" id="KW-0614">Plasmid</keyword>
<evidence type="ECO:0000313" key="2">
    <source>
        <dbReference type="Proteomes" id="UP000007319"/>
    </source>
</evidence>
<keyword evidence="2" id="KW-1185">Reference proteome</keyword>
<proteinExistence type="predicted"/>
<reference evidence="1 2" key="1">
    <citation type="journal article" date="2011" name="PLoS Genet.">
        <title>Azospirillum genomes reveal transition of bacteria from aquatic to terrestrial environments.</title>
        <authorList>
            <person name="Wisniewski-Dye F."/>
            <person name="Borziak K."/>
            <person name="Khalsa-Moyers G."/>
            <person name="Alexandre G."/>
            <person name="Sukharnikov L.O."/>
            <person name="Wuichet K."/>
            <person name="Hurst G.B."/>
            <person name="McDonald W.H."/>
            <person name="Robertson J.S."/>
            <person name="Barbe V."/>
            <person name="Calteau A."/>
            <person name="Rouy Z."/>
            <person name="Mangenot S."/>
            <person name="Prigent-Combaret C."/>
            <person name="Normand P."/>
            <person name="Boyer M."/>
            <person name="Siguier P."/>
            <person name="Dessaux Y."/>
            <person name="Elmerich C."/>
            <person name="Condemine G."/>
            <person name="Krishnen G."/>
            <person name="Kennedy I."/>
            <person name="Paterson A.H."/>
            <person name="Gonzalez V."/>
            <person name="Mavingui P."/>
            <person name="Zhulin I.B."/>
        </authorList>
    </citation>
    <scope>NUCLEOTIDE SEQUENCE [LARGE SCALE GENOMIC DNA]</scope>
    <source>
        <strain evidence="1 2">Sp245</strain>
    </source>
</reference>
<sequence length="22" mass="2389">MADAKDYVPGADAFEFTLSEPN</sequence>
<protein>
    <submittedName>
        <fullName evidence="1">Uncharacterized protein</fullName>
    </submittedName>
</protein>
<dbReference type="AlphaFoldDB" id="A0A9P1JTU9"/>
<evidence type="ECO:0000313" key="1">
    <source>
        <dbReference type="EMBL" id="CCC99695.1"/>
    </source>
</evidence>
<geneLocation type="plasmid" evidence="1 2">
    <name>AZOBR_p1</name>
</geneLocation>
<dbReference type="KEGG" id="abs:AZOBR_p120013"/>
<name>A0A9P1JTU9_9PROT</name>
<organism evidence="1 2">
    <name type="scientific">Azospirillum baldaniorum</name>
    <dbReference type="NCBI Taxonomy" id="1064539"/>
    <lineage>
        <taxon>Bacteria</taxon>
        <taxon>Pseudomonadati</taxon>
        <taxon>Pseudomonadota</taxon>
        <taxon>Alphaproteobacteria</taxon>
        <taxon>Rhodospirillales</taxon>
        <taxon>Azospirillaceae</taxon>
        <taxon>Azospirillum</taxon>
    </lineage>
</organism>
<dbReference type="Proteomes" id="UP000007319">
    <property type="component" value="Plasmid AZOBR_p1"/>
</dbReference>
<dbReference type="EMBL" id="HE577328">
    <property type="protein sequence ID" value="CCC99695.1"/>
    <property type="molecule type" value="Genomic_DNA"/>
</dbReference>
<accession>A0A9P1JTU9</accession>
<gene>
    <name evidence="1" type="ORF">AZOBR_p120013</name>
</gene>